<gene>
    <name evidence="1" type="ORF">SCFA_480007</name>
</gene>
<organism evidence="1">
    <name type="scientific">anaerobic digester metagenome</name>
    <dbReference type="NCBI Taxonomy" id="1263854"/>
    <lineage>
        <taxon>unclassified sequences</taxon>
        <taxon>metagenomes</taxon>
        <taxon>ecological metagenomes</taxon>
    </lineage>
</organism>
<reference evidence="1" key="1">
    <citation type="submission" date="2019-03" db="EMBL/GenBank/DDBJ databases">
        <authorList>
            <person name="Hao L."/>
        </authorList>
    </citation>
    <scope>NUCLEOTIDE SEQUENCE</scope>
</reference>
<dbReference type="EMBL" id="CAADRN010000348">
    <property type="protein sequence ID" value="VFU18547.1"/>
    <property type="molecule type" value="Genomic_DNA"/>
</dbReference>
<protein>
    <submittedName>
        <fullName evidence="1">Uncharacterized protein</fullName>
    </submittedName>
</protein>
<sequence length="125" mass="14197">MYIIYNGVDEKMSLPAEKKDLNEAVMEIGKGSLTLIQRFLSGRVSRDDLLTALSNFPVREVMSEHWGELISDSKYVPHWKILQTLQGLLDELGYQLGEYGEATLHDDLREIALNMKLISEQEAKG</sequence>
<proteinExistence type="predicted"/>
<accession>A0A485M4Y2</accession>
<evidence type="ECO:0000313" key="1">
    <source>
        <dbReference type="EMBL" id="VFU18547.1"/>
    </source>
</evidence>
<dbReference type="AlphaFoldDB" id="A0A485M4Y2"/>
<name>A0A485M4Y2_9ZZZZ</name>